<dbReference type="AlphaFoldDB" id="A0A5J5KA00"/>
<gene>
    <name evidence="2" type="ORF">F5972_07020</name>
</gene>
<feature type="transmembrane region" description="Helical" evidence="1">
    <location>
        <begin position="150"/>
        <end position="169"/>
    </location>
</feature>
<keyword evidence="1" id="KW-0472">Membrane</keyword>
<evidence type="ECO:0000313" key="2">
    <source>
        <dbReference type="EMBL" id="KAA9380837.1"/>
    </source>
</evidence>
<dbReference type="EMBL" id="VYTZ01000002">
    <property type="protein sequence ID" value="KAA9380837.1"/>
    <property type="molecule type" value="Genomic_DNA"/>
</dbReference>
<keyword evidence="3" id="KW-1185">Reference proteome</keyword>
<comment type="caution">
    <text evidence="2">The sequence shown here is derived from an EMBL/GenBank/DDBJ whole genome shotgun (WGS) entry which is preliminary data.</text>
</comment>
<reference evidence="2 3" key="1">
    <citation type="submission" date="2019-09" db="EMBL/GenBank/DDBJ databases">
        <title>Screening of Novel Bioactive Compounds from Soil-Associated.</title>
        <authorList>
            <person name="Gong X."/>
        </authorList>
    </citation>
    <scope>NUCLEOTIDE SEQUENCE [LARGE SCALE GENOMIC DNA]</scope>
    <source>
        <strain evidence="2 3">Gxj-6</strain>
    </source>
</reference>
<feature type="transmembrane region" description="Helical" evidence="1">
    <location>
        <begin position="127"/>
        <end position="144"/>
    </location>
</feature>
<keyword evidence="1" id="KW-0812">Transmembrane</keyword>
<name>A0A5J5KA00_9ACTN</name>
<evidence type="ECO:0000313" key="3">
    <source>
        <dbReference type="Proteomes" id="UP000327011"/>
    </source>
</evidence>
<accession>A0A5J5KA00</accession>
<protein>
    <submittedName>
        <fullName evidence="2">Uncharacterized protein</fullName>
    </submittedName>
</protein>
<dbReference type="Proteomes" id="UP000327011">
    <property type="component" value="Unassembled WGS sequence"/>
</dbReference>
<proteinExistence type="predicted"/>
<sequence>MPNEVDDVEHLKKRLADHHAKIDAAQPGSKEYMTLASVVLQDTRTLLQHEDQLVAQAQESKRMAAARVIRRTGVLTAGGLLVLGAVAGIGWVSRGWLLLIIPLLAAVTFVALSETGRPYQGQQQRTFTVWAFMAAAAATAVLSAEVVSAWWSIAVIALISVTSTAYLTAGMPAGPVTSDEA</sequence>
<dbReference type="RefSeq" id="WP_150932224.1">
    <property type="nucleotide sequence ID" value="NZ_VYTZ01000002.1"/>
</dbReference>
<feature type="transmembrane region" description="Helical" evidence="1">
    <location>
        <begin position="68"/>
        <end position="90"/>
    </location>
</feature>
<feature type="transmembrane region" description="Helical" evidence="1">
    <location>
        <begin position="96"/>
        <end position="115"/>
    </location>
</feature>
<evidence type="ECO:0000256" key="1">
    <source>
        <dbReference type="SAM" id="Phobius"/>
    </source>
</evidence>
<organism evidence="2 3">
    <name type="scientific">Microbispora cellulosiformans</name>
    <dbReference type="NCBI Taxonomy" id="2614688"/>
    <lineage>
        <taxon>Bacteria</taxon>
        <taxon>Bacillati</taxon>
        <taxon>Actinomycetota</taxon>
        <taxon>Actinomycetes</taxon>
        <taxon>Streptosporangiales</taxon>
        <taxon>Streptosporangiaceae</taxon>
        <taxon>Microbispora</taxon>
    </lineage>
</organism>
<keyword evidence="1" id="KW-1133">Transmembrane helix</keyword>